<dbReference type="STRING" id="314265.R2601_26591"/>
<protein>
    <submittedName>
        <fullName evidence="2">Uncharacterized protein</fullName>
    </submittedName>
</protein>
<name>Q0FIK3_SALBH</name>
<comment type="caution">
    <text evidence="2">The sequence shown here is derived from an EMBL/GenBank/DDBJ whole genome shotgun (WGS) entry which is preliminary data.</text>
</comment>
<keyword evidence="1" id="KW-0812">Transmembrane</keyword>
<evidence type="ECO:0000313" key="3">
    <source>
        <dbReference type="Proteomes" id="UP000006230"/>
    </source>
</evidence>
<accession>Q0FIK3</accession>
<keyword evidence="3" id="KW-1185">Reference proteome</keyword>
<evidence type="ECO:0000313" key="2">
    <source>
        <dbReference type="EMBL" id="EAU44017.1"/>
    </source>
</evidence>
<feature type="transmembrane region" description="Helical" evidence="1">
    <location>
        <begin position="6"/>
        <end position="28"/>
    </location>
</feature>
<evidence type="ECO:0000256" key="1">
    <source>
        <dbReference type="SAM" id="Phobius"/>
    </source>
</evidence>
<gene>
    <name evidence="2" type="ORF">R2601_26591</name>
</gene>
<dbReference type="HOGENOM" id="CLU_3331245_0_0_5"/>
<organism evidence="2 3">
    <name type="scientific">Salipiger bermudensis (strain DSM 26914 / JCM 13377 / KCTC 12554 / HTCC2601)</name>
    <name type="common">Pelagibaca bermudensis</name>
    <dbReference type="NCBI Taxonomy" id="314265"/>
    <lineage>
        <taxon>Bacteria</taxon>
        <taxon>Pseudomonadati</taxon>
        <taxon>Pseudomonadota</taxon>
        <taxon>Alphaproteobacteria</taxon>
        <taxon>Rhodobacterales</taxon>
        <taxon>Roseobacteraceae</taxon>
        <taxon>Salipiger</taxon>
    </lineage>
</organism>
<dbReference type="Proteomes" id="UP000006230">
    <property type="component" value="Unassembled WGS sequence"/>
</dbReference>
<keyword evidence="1" id="KW-0472">Membrane</keyword>
<keyword evidence="1" id="KW-1133">Transmembrane helix</keyword>
<dbReference type="AlphaFoldDB" id="Q0FIK3"/>
<proteinExistence type="predicted"/>
<sequence>MEIAMTADIFVAGLAGLTVIAVLIYALTSARDRDRDTR</sequence>
<dbReference type="EMBL" id="AATQ01000058">
    <property type="protein sequence ID" value="EAU44017.1"/>
    <property type="molecule type" value="Genomic_DNA"/>
</dbReference>
<reference evidence="2 3" key="1">
    <citation type="journal article" date="2010" name="J. Bacteriol.">
        <title>Genome sequences of Pelagibaca bermudensis HTCC2601T and Maritimibacter alkaliphilus HTCC2654T, the type strains of two marine Roseobacter genera.</title>
        <authorList>
            <person name="Thrash J.C."/>
            <person name="Cho J.C."/>
            <person name="Ferriera S."/>
            <person name="Johnson J."/>
            <person name="Vergin K.L."/>
            <person name="Giovannoni S.J."/>
        </authorList>
    </citation>
    <scope>NUCLEOTIDE SEQUENCE [LARGE SCALE GENOMIC DNA]</scope>
    <source>
        <strain evidence="3">DSM 26914 / JCM 13377 / KCTC 12554 / HTCC2601</strain>
    </source>
</reference>